<protein>
    <submittedName>
        <fullName evidence="1">Uncharacterized protein</fullName>
    </submittedName>
</protein>
<dbReference type="Proteomes" id="UP000284824">
    <property type="component" value="Unassembled WGS sequence"/>
</dbReference>
<accession>A0A438M630</accession>
<keyword evidence="2" id="KW-1185">Reference proteome</keyword>
<reference evidence="1 2" key="1">
    <citation type="submission" date="2019-01" db="EMBL/GenBank/DDBJ databases">
        <title>Sequencing the genomes of 1000 actinobacteria strains.</title>
        <authorList>
            <person name="Klenk H.-P."/>
        </authorList>
    </citation>
    <scope>NUCLEOTIDE SEQUENCE [LARGE SCALE GENOMIC DNA]</scope>
    <source>
        <strain evidence="1 2">DSM 43925</strain>
    </source>
</reference>
<evidence type="ECO:0000313" key="1">
    <source>
        <dbReference type="EMBL" id="RVX41151.1"/>
    </source>
</evidence>
<sequence length="143" mass="15343">MAPGELATGTIAETALIELGEGQPGPATVALLQQLGRQCTRSARTNFPPPEGYTSWSNDAVDHLLADMFEREDRNNPGQGHKFLLNCYLRATDGPSLERLLLTTIENFLKDQAKSTPPGPTQAAGADALQGCYGCVSSARQRK</sequence>
<dbReference type="AlphaFoldDB" id="A0A438M630"/>
<dbReference type="RefSeq" id="WP_127933435.1">
    <property type="nucleotide sequence ID" value="NZ_SAUN01000001.1"/>
</dbReference>
<gene>
    <name evidence="1" type="ORF">EDD27_3621</name>
</gene>
<proteinExistence type="predicted"/>
<dbReference type="EMBL" id="SAUN01000001">
    <property type="protein sequence ID" value="RVX41151.1"/>
    <property type="molecule type" value="Genomic_DNA"/>
</dbReference>
<organism evidence="1 2">
    <name type="scientific">Nonomuraea polychroma</name>
    <dbReference type="NCBI Taxonomy" id="46176"/>
    <lineage>
        <taxon>Bacteria</taxon>
        <taxon>Bacillati</taxon>
        <taxon>Actinomycetota</taxon>
        <taxon>Actinomycetes</taxon>
        <taxon>Streptosporangiales</taxon>
        <taxon>Streptosporangiaceae</taxon>
        <taxon>Nonomuraea</taxon>
    </lineage>
</organism>
<dbReference type="OrthoDB" id="4049570at2"/>
<comment type="caution">
    <text evidence="1">The sequence shown here is derived from an EMBL/GenBank/DDBJ whole genome shotgun (WGS) entry which is preliminary data.</text>
</comment>
<evidence type="ECO:0000313" key="2">
    <source>
        <dbReference type="Proteomes" id="UP000284824"/>
    </source>
</evidence>
<name>A0A438M630_9ACTN</name>